<accession>A0A023BTS5</accession>
<proteinExistence type="predicted"/>
<dbReference type="EMBL" id="AQRA01000005">
    <property type="protein sequence ID" value="EZH73406.1"/>
    <property type="molecule type" value="Genomic_DNA"/>
</dbReference>
<dbReference type="RefSeq" id="WP_034242110.1">
    <property type="nucleotide sequence ID" value="NZ_AQRA01000005.1"/>
</dbReference>
<organism evidence="2 3">
    <name type="scientific">Aquimarina atlantica</name>
    <dbReference type="NCBI Taxonomy" id="1317122"/>
    <lineage>
        <taxon>Bacteria</taxon>
        <taxon>Pseudomonadati</taxon>
        <taxon>Bacteroidota</taxon>
        <taxon>Flavobacteriia</taxon>
        <taxon>Flavobacteriales</taxon>
        <taxon>Flavobacteriaceae</taxon>
        <taxon>Aquimarina</taxon>
    </lineage>
</organism>
<keyword evidence="1" id="KW-0472">Membrane</keyword>
<sequence>MITKTFLKETKELLRDGRVRISLIIVFILLSVAVWVSAQQYQNVNAQYSAAKTAEREVWDNQGEKNPHSAAHYGTYAFKPKYPLSLVDQGVDKYTGTSIFLEAHKRNEAQFSAAADQTGLARFGDLTPDFMLLFIIPLLIVLLGYNGFTKEREMGTLTLLKSQGISQWKWIWGKWMALFFPILLITAILFLVAGILLSNLQDFGVFKWESLFLLFAIYVVYYIIFINLVLLISIKTKKSGISLVASLCVWIIACLAAPKAASNFAENKYPYPTRQEFTANVLKDKKSGLDGHNPWNKEAKLLEEKVLKEYGVDSLSQLPFNYDAYRMQKGEEHQAKIYLKHYNHLKNQYEQQSDVYRDLALLSPYLPTRFLSMAIAQTDYATHWDFADAAEDYRIATQKFLNGNFAKNSEYGNWGYQADAETWKQLPDFDYTPPQLGAILKQNTSNLMVIGLWLLGSFGLLFFIPKNL</sequence>
<dbReference type="STRING" id="1317122.ATO12_15820"/>
<protein>
    <submittedName>
        <fullName evidence="2">Membrane protein</fullName>
    </submittedName>
</protein>
<keyword evidence="1" id="KW-1133">Transmembrane helix</keyword>
<name>A0A023BTS5_9FLAO</name>
<dbReference type="Pfam" id="PF12040">
    <property type="entry name" value="DUF3526"/>
    <property type="match status" value="1"/>
</dbReference>
<dbReference type="Proteomes" id="UP000023541">
    <property type="component" value="Unassembled WGS sequence"/>
</dbReference>
<evidence type="ECO:0000256" key="1">
    <source>
        <dbReference type="SAM" id="Phobius"/>
    </source>
</evidence>
<feature type="transmembrane region" description="Helical" evidence="1">
    <location>
        <begin position="239"/>
        <end position="258"/>
    </location>
</feature>
<feature type="transmembrane region" description="Helical" evidence="1">
    <location>
        <begin position="447"/>
        <end position="464"/>
    </location>
</feature>
<dbReference type="eggNOG" id="COG1277">
    <property type="taxonomic scope" value="Bacteria"/>
</dbReference>
<dbReference type="AlphaFoldDB" id="A0A023BTS5"/>
<dbReference type="PANTHER" id="PTHR43471">
    <property type="entry name" value="ABC TRANSPORTER PERMEASE"/>
    <property type="match status" value="1"/>
</dbReference>
<dbReference type="InterPro" id="IPR021913">
    <property type="entry name" value="DUF3526"/>
</dbReference>
<comment type="caution">
    <text evidence="2">The sequence shown here is derived from an EMBL/GenBank/DDBJ whole genome shotgun (WGS) entry which is preliminary data.</text>
</comment>
<reference evidence="2 3" key="1">
    <citation type="submission" date="2014-04" db="EMBL/GenBank/DDBJ databases">
        <title>Aquimarina sp. 22II-S11-z7 Genome Sequencing.</title>
        <authorList>
            <person name="Lai Q."/>
        </authorList>
    </citation>
    <scope>NUCLEOTIDE SEQUENCE [LARGE SCALE GENOMIC DNA]</scope>
    <source>
        <strain evidence="2 3">22II-S11-z7</strain>
    </source>
</reference>
<feature type="transmembrane region" description="Helical" evidence="1">
    <location>
        <begin position="130"/>
        <end position="148"/>
    </location>
</feature>
<feature type="transmembrane region" description="Helical" evidence="1">
    <location>
        <begin position="210"/>
        <end position="232"/>
    </location>
</feature>
<dbReference type="PANTHER" id="PTHR43471:SF1">
    <property type="entry name" value="ABC TRANSPORTER PERMEASE PROTEIN NOSY-RELATED"/>
    <property type="match status" value="1"/>
</dbReference>
<dbReference type="OrthoDB" id="184009at2"/>
<keyword evidence="1" id="KW-0812">Transmembrane</keyword>
<feature type="transmembrane region" description="Helical" evidence="1">
    <location>
        <begin position="175"/>
        <end position="198"/>
    </location>
</feature>
<evidence type="ECO:0000313" key="3">
    <source>
        <dbReference type="Proteomes" id="UP000023541"/>
    </source>
</evidence>
<feature type="transmembrane region" description="Helical" evidence="1">
    <location>
        <begin position="21"/>
        <end position="38"/>
    </location>
</feature>
<evidence type="ECO:0000313" key="2">
    <source>
        <dbReference type="EMBL" id="EZH73406.1"/>
    </source>
</evidence>
<gene>
    <name evidence="2" type="ORF">ATO12_15820</name>
</gene>
<keyword evidence="3" id="KW-1185">Reference proteome</keyword>